<evidence type="ECO:0000313" key="4">
    <source>
        <dbReference type="Proteomes" id="UP000567067"/>
    </source>
</evidence>
<gene>
    <name evidence="3" type="ORF">FHR92_003057</name>
</gene>
<dbReference type="Gene3D" id="3.40.30.10">
    <property type="entry name" value="Glutaredoxin"/>
    <property type="match status" value="1"/>
</dbReference>
<proteinExistence type="predicted"/>
<keyword evidence="1" id="KW-0812">Transmembrane</keyword>
<name>A0A7W3SUQ8_9BACL</name>
<protein>
    <recommendedName>
        <fullName evidence="2">Spermatogenesis-associated protein 20-like TRX domain-containing protein</fullName>
    </recommendedName>
</protein>
<keyword evidence="4" id="KW-1185">Reference proteome</keyword>
<dbReference type="RefSeq" id="WP_182536828.1">
    <property type="nucleotide sequence ID" value="NZ_JACJIP010000020.1"/>
</dbReference>
<organism evidence="3 4">
    <name type="scientific">Fontibacillus solani</name>
    <dbReference type="NCBI Taxonomy" id="1572857"/>
    <lineage>
        <taxon>Bacteria</taxon>
        <taxon>Bacillati</taxon>
        <taxon>Bacillota</taxon>
        <taxon>Bacilli</taxon>
        <taxon>Bacillales</taxon>
        <taxon>Paenibacillaceae</taxon>
        <taxon>Fontibacillus</taxon>
    </lineage>
</organism>
<evidence type="ECO:0000256" key="1">
    <source>
        <dbReference type="SAM" id="Phobius"/>
    </source>
</evidence>
<feature type="transmembrane region" description="Helical" evidence="1">
    <location>
        <begin position="44"/>
        <end position="65"/>
    </location>
</feature>
<accession>A0A7W3SUQ8</accession>
<sequence>MITYKVTDGLSKLLYLLQHAHNTVNWFLWTEEAFEISKSDNKPAFLSIGYIYFLILTFLSLLKLLPMVV</sequence>
<comment type="caution">
    <text evidence="3">The sequence shown here is derived from an EMBL/GenBank/DDBJ whole genome shotgun (WGS) entry which is preliminary data.</text>
</comment>
<dbReference type="Proteomes" id="UP000567067">
    <property type="component" value="Unassembled WGS sequence"/>
</dbReference>
<dbReference type="PANTHER" id="PTHR42899:SF1">
    <property type="entry name" value="SPERMATOGENESIS-ASSOCIATED PROTEIN 20"/>
    <property type="match status" value="1"/>
</dbReference>
<evidence type="ECO:0000313" key="3">
    <source>
        <dbReference type="EMBL" id="MBA9086577.1"/>
    </source>
</evidence>
<reference evidence="3 4" key="1">
    <citation type="submission" date="2020-08" db="EMBL/GenBank/DDBJ databases">
        <title>Genomic Encyclopedia of Type Strains, Phase III (KMG-III): the genomes of soil and plant-associated and newly described type strains.</title>
        <authorList>
            <person name="Whitman W."/>
        </authorList>
    </citation>
    <scope>NUCLEOTIDE SEQUENCE [LARGE SCALE GENOMIC DNA]</scope>
    <source>
        <strain evidence="3 4">CECT 8693</strain>
    </source>
</reference>
<dbReference type="Pfam" id="PF03190">
    <property type="entry name" value="Thioredox_DsbH"/>
    <property type="match status" value="1"/>
</dbReference>
<dbReference type="AlphaFoldDB" id="A0A7W3SUQ8"/>
<keyword evidence="1" id="KW-1133">Transmembrane helix</keyword>
<dbReference type="PANTHER" id="PTHR42899">
    <property type="entry name" value="SPERMATOGENESIS-ASSOCIATED PROTEIN 20"/>
    <property type="match status" value="1"/>
</dbReference>
<feature type="domain" description="Spermatogenesis-associated protein 20-like TRX" evidence="2">
    <location>
        <begin position="14"/>
        <end position="51"/>
    </location>
</feature>
<keyword evidence="1" id="KW-0472">Membrane</keyword>
<dbReference type="InterPro" id="IPR004879">
    <property type="entry name" value="Ssp411-like_TRX"/>
</dbReference>
<evidence type="ECO:0000259" key="2">
    <source>
        <dbReference type="Pfam" id="PF03190"/>
    </source>
</evidence>
<dbReference type="InterPro" id="IPR024705">
    <property type="entry name" value="Ssp411"/>
</dbReference>
<dbReference type="SUPFAM" id="SSF52833">
    <property type="entry name" value="Thioredoxin-like"/>
    <property type="match status" value="1"/>
</dbReference>
<dbReference type="EMBL" id="JACJIP010000020">
    <property type="protein sequence ID" value="MBA9086577.1"/>
    <property type="molecule type" value="Genomic_DNA"/>
</dbReference>
<dbReference type="InterPro" id="IPR036249">
    <property type="entry name" value="Thioredoxin-like_sf"/>
</dbReference>